<dbReference type="Pfam" id="PF02771">
    <property type="entry name" value="Acyl-CoA_dh_N"/>
    <property type="match status" value="1"/>
</dbReference>
<dbReference type="InterPro" id="IPR006089">
    <property type="entry name" value="Acyl-CoA_DH_CS"/>
</dbReference>
<keyword evidence="17" id="KW-1185">Reference proteome</keyword>
<protein>
    <recommendedName>
        <fullName evidence="11">short-chain 2-methylacyl-CoA dehydrogenase</fullName>
        <ecNumber evidence="11">1.3.8.5</ecNumber>
    </recommendedName>
</protein>
<dbReference type="GO" id="GO:0003853">
    <property type="term" value="F:short-chain 2-methyl fatty acyl-CoA dehydrogenase activity"/>
    <property type="evidence" value="ECO:0007669"/>
    <property type="project" value="UniProtKB-EC"/>
</dbReference>
<dbReference type="InterPro" id="IPR037069">
    <property type="entry name" value="AcylCoA_DH/ox_N_sf"/>
</dbReference>
<dbReference type="Gene3D" id="2.40.110.10">
    <property type="entry name" value="Butyryl-CoA Dehydrogenase, subunit A, domain 2"/>
    <property type="match status" value="1"/>
</dbReference>
<evidence type="ECO:0000259" key="15">
    <source>
        <dbReference type="Pfam" id="PF02770"/>
    </source>
</evidence>
<sequence length="412" mass="45790">MFKLPRQSSSSVSFFSTSSSTWTSERVFPLQYIKENEKKLVEKVKKFAVSQVKPLVREMDKNAKLDGNLLKEAFKLKLMGLEVDEKYGGSGSSFFDVVLTVEELSKVDPAVAFTIHLQNALIAPMIKQYGNDEQKEKYLKRVCTDSIGSFALSETVSGSDAFAMQTTAKSDGNDFIINGSKWGISNAPIADFFLVLANAEPEKGYRGITCFLIDRNEKGLVVGEKDDNLGMRAGTTAQVHLNQVRVPKTAILGEYGKGYKYAIDVLNGSRILIGAQMIGLAQGCFDETIPYLRERKQFGSRLIDFQGLQHQIAKIGTEIEAARLMVYNCARMKDCGLPFVKEASMAKYYAPEIACKTSRKCIEWLGGIGFTKNFTAEKFYRDAVVGGIYEGTSNIQLNTIAKLIDNEYKNKI</sequence>
<keyword evidence="5 13" id="KW-0285">Flavoprotein</keyword>
<evidence type="ECO:0000256" key="7">
    <source>
        <dbReference type="ARBA" id="ARBA00022832"/>
    </source>
</evidence>
<keyword evidence="8 13" id="KW-0560">Oxidoreductase</keyword>
<evidence type="ECO:0000256" key="2">
    <source>
        <dbReference type="ARBA" id="ARBA00005198"/>
    </source>
</evidence>
<dbReference type="GO" id="GO:0050660">
    <property type="term" value="F:flavin adenine dinucleotide binding"/>
    <property type="evidence" value="ECO:0007669"/>
    <property type="project" value="InterPro"/>
</dbReference>
<comment type="pathway">
    <text evidence="2">Lipid metabolism; mitochondrial fatty acid beta-oxidation.</text>
</comment>
<dbReference type="InterPro" id="IPR006091">
    <property type="entry name" value="Acyl-CoA_Oxase/DH_mid-dom"/>
</dbReference>
<evidence type="ECO:0000313" key="17">
    <source>
        <dbReference type="Proteomes" id="UP000095282"/>
    </source>
</evidence>
<dbReference type="Pfam" id="PF00441">
    <property type="entry name" value="Acyl-CoA_dh_1"/>
    <property type="match status" value="1"/>
</dbReference>
<keyword evidence="9" id="KW-0443">Lipid metabolism</keyword>
<feature type="domain" description="Acyl-CoA dehydrogenase/oxidase N-terminal" evidence="16">
    <location>
        <begin position="35"/>
        <end position="144"/>
    </location>
</feature>
<proteinExistence type="inferred from homology"/>
<evidence type="ECO:0000256" key="4">
    <source>
        <dbReference type="ARBA" id="ARBA00011881"/>
    </source>
</evidence>
<dbReference type="Gene3D" id="1.20.140.10">
    <property type="entry name" value="Butyryl-CoA Dehydrogenase, subunit A, domain 3"/>
    <property type="match status" value="1"/>
</dbReference>
<dbReference type="PIRSF" id="PIRSF016578">
    <property type="entry name" value="HsaA"/>
    <property type="match status" value="1"/>
</dbReference>
<dbReference type="EC" id="1.3.8.5" evidence="11"/>
<dbReference type="PANTHER" id="PTHR43884">
    <property type="entry name" value="ACYL-COA DEHYDROGENASE"/>
    <property type="match status" value="1"/>
</dbReference>
<dbReference type="PROSITE" id="PS00072">
    <property type="entry name" value="ACYL_COA_DH_1"/>
    <property type="match status" value="1"/>
</dbReference>
<evidence type="ECO:0000256" key="5">
    <source>
        <dbReference type="ARBA" id="ARBA00022630"/>
    </source>
</evidence>
<dbReference type="InterPro" id="IPR009075">
    <property type="entry name" value="AcylCo_DH/oxidase_C"/>
</dbReference>
<evidence type="ECO:0000256" key="11">
    <source>
        <dbReference type="ARBA" id="ARBA00039036"/>
    </source>
</evidence>
<organism evidence="17 18">
    <name type="scientific">Caenorhabditis tropicalis</name>
    <dbReference type="NCBI Taxonomy" id="1561998"/>
    <lineage>
        <taxon>Eukaryota</taxon>
        <taxon>Metazoa</taxon>
        <taxon>Ecdysozoa</taxon>
        <taxon>Nematoda</taxon>
        <taxon>Chromadorea</taxon>
        <taxon>Rhabditida</taxon>
        <taxon>Rhabditina</taxon>
        <taxon>Rhabditomorpha</taxon>
        <taxon>Rhabditoidea</taxon>
        <taxon>Rhabditidae</taxon>
        <taxon>Peloderinae</taxon>
        <taxon>Caenorhabditis</taxon>
    </lineage>
</organism>
<dbReference type="SUPFAM" id="SSF47203">
    <property type="entry name" value="Acyl-CoA dehydrogenase C-terminal domain-like"/>
    <property type="match status" value="1"/>
</dbReference>
<accession>A0A1I7TSN5</accession>
<evidence type="ECO:0000256" key="8">
    <source>
        <dbReference type="ARBA" id="ARBA00023002"/>
    </source>
</evidence>
<comment type="catalytic activity">
    <reaction evidence="12">
        <text>2-methylbutanoyl-CoA + oxidized [electron-transfer flavoprotein] + H(+) = (2E)-2-methylbut-2-enoyl-CoA + reduced [electron-transfer flavoprotein]</text>
        <dbReference type="Rhea" id="RHEA:43780"/>
        <dbReference type="Rhea" id="RHEA-COMP:10685"/>
        <dbReference type="Rhea" id="RHEA-COMP:10686"/>
        <dbReference type="ChEBI" id="CHEBI:15378"/>
        <dbReference type="ChEBI" id="CHEBI:57336"/>
        <dbReference type="ChEBI" id="CHEBI:57337"/>
        <dbReference type="ChEBI" id="CHEBI:57692"/>
        <dbReference type="ChEBI" id="CHEBI:58307"/>
        <dbReference type="EC" id="1.3.8.5"/>
    </reaction>
    <physiologicalReaction direction="left-to-right" evidence="12">
        <dbReference type="Rhea" id="RHEA:43781"/>
    </physiologicalReaction>
</comment>
<feature type="domain" description="Acyl-CoA dehydrogenase/oxidase C-terminal" evidence="14">
    <location>
        <begin position="256"/>
        <end position="402"/>
    </location>
</feature>
<comment type="subunit">
    <text evidence="4">Homotetramer.</text>
</comment>
<dbReference type="AlphaFoldDB" id="A0A1I7TSN5"/>
<dbReference type="GO" id="GO:0005739">
    <property type="term" value="C:mitochondrion"/>
    <property type="evidence" value="ECO:0007669"/>
    <property type="project" value="TreeGrafter"/>
</dbReference>
<dbReference type="FunFam" id="1.20.140.10:FF:000002">
    <property type="entry name" value="Acyl-CoA dehydrogenase short/branched chain"/>
    <property type="match status" value="1"/>
</dbReference>
<keyword evidence="7" id="KW-0276">Fatty acid metabolism</keyword>
<dbReference type="InterPro" id="IPR036250">
    <property type="entry name" value="AcylCo_DH-like_C"/>
</dbReference>
<dbReference type="SUPFAM" id="SSF56645">
    <property type="entry name" value="Acyl-CoA dehydrogenase NM domain-like"/>
    <property type="match status" value="1"/>
</dbReference>
<evidence type="ECO:0000256" key="13">
    <source>
        <dbReference type="RuleBase" id="RU362125"/>
    </source>
</evidence>
<evidence type="ECO:0000256" key="1">
    <source>
        <dbReference type="ARBA" id="ARBA00001974"/>
    </source>
</evidence>
<evidence type="ECO:0000259" key="16">
    <source>
        <dbReference type="Pfam" id="PF02771"/>
    </source>
</evidence>
<dbReference type="GO" id="GO:0006631">
    <property type="term" value="P:fatty acid metabolic process"/>
    <property type="evidence" value="ECO:0007669"/>
    <property type="project" value="UniProtKB-KW"/>
</dbReference>
<evidence type="ECO:0000256" key="12">
    <source>
        <dbReference type="ARBA" id="ARBA00048235"/>
    </source>
</evidence>
<dbReference type="WBParaSite" id="Csp11.Scaffold629.g11373.t1">
    <property type="protein sequence ID" value="Csp11.Scaffold629.g11373.t1"/>
    <property type="gene ID" value="Csp11.Scaffold629.g11373"/>
</dbReference>
<dbReference type="FunFam" id="1.10.540.10:FF:000026">
    <property type="entry name" value="Acyl-CoA dehydrogenase medium chain"/>
    <property type="match status" value="1"/>
</dbReference>
<dbReference type="InterPro" id="IPR009100">
    <property type="entry name" value="AcylCoA_DH/oxidase_NM_dom_sf"/>
</dbReference>
<evidence type="ECO:0000313" key="18">
    <source>
        <dbReference type="WBParaSite" id="Csp11.Scaffold629.g11373.t1"/>
    </source>
</evidence>
<dbReference type="FunFam" id="2.40.110.10:FF:000001">
    <property type="entry name" value="Acyl-CoA dehydrogenase, mitochondrial"/>
    <property type="match status" value="1"/>
</dbReference>
<dbReference type="PROSITE" id="PS00073">
    <property type="entry name" value="ACYL_COA_DH_2"/>
    <property type="match status" value="1"/>
</dbReference>
<comment type="cofactor">
    <cofactor evidence="1 13">
        <name>FAD</name>
        <dbReference type="ChEBI" id="CHEBI:57692"/>
    </cofactor>
</comment>
<dbReference type="InterPro" id="IPR046373">
    <property type="entry name" value="Acyl-CoA_Oxase/DH_mid-dom_sf"/>
</dbReference>
<dbReference type="InterPro" id="IPR013786">
    <property type="entry name" value="AcylCoA_DH/ox_N"/>
</dbReference>
<dbReference type="Proteomes" id="UP000095282">
    <property type="component" value="Unplaced"/>
</dbReference>
<evidence type="ECO:0000256" key="10">
    <source>
        <dbReference type="ARBA" id="ARBA00037895"/>
    </source>
</evidence>
<evidence type="ECO:0000256" key="9">
    <source>
        <dbReference type="ARBA" id="ARBA00023098"/>
    </source>
</evidence>
<evidence type="ECO:0000259" key="14">
    <source>
        <dbReference type="Pfam" id="PF00441"/>
    </source>
</evidence>
<name>A0A1I7TSN5_9PELO</name>
<dbReference type="STRING" id="1561998.A0A1I7TSN5"/>
<comment type="similarity">
    <text evidence="3 13">Belongs to the acyl-CoA dehydrogenase family.</text>
</comment>
<feature type="domain" description="Acyl-CoA oxidase/dehydrogenase middle" evidence="15">
    <location>
        <begin position="149"/>
        <end position="244"/>
    </location>
</feature>
<reference evidence="18" key="1">
    <citation type="submission" date="2016-11" db="UniProtKB">
        <authorList>
            <consortium name="WormBaseParasite"/>
        </authorList>
    </citation>
    <scope>IDENTIFICATION</scope>
</reference>
<dbReference type="Gene3D" id="1.10.540.10">
    <property type="entry name" value="Acyl-CoA dehydrogenase/oxidase, N-terminal domain"/>
    <property type="match status" value="1"/>
</dbReference>
<evidence type="ECO:0000256" key="3">
    <source>
        <dbReference type="ARBA" id="ARBA00009347"/>
    </source>
</evidence>
<dbReference type="eggNOG" id="KOG0139">
    <property type="taxonomic scope" value="Eukaryota"/>
</dbReference>
<dbReference type="PANTHER" id="PTHR43884:SF6">
    <property type="entry name" value="SHORT_BRANCHED CHAIN SPECIFIC ACYL-COA DEHYDROGENASE, MITOCHONDRIAL"/>
    <property type="match status" value="1"/>
</dbReference>
<evidence type="ECO:0000256" key="6">
    <source>
        <dbReference type="ARBA" id="ARBA00022827"/>
    </source>
</evidence>
<keyword evidence="6 13" id="KW-0274">FAD</keyword>
<dbReference type="Pfam" id="PF02770">
    <property type="entry name" value="Acyl-CoA_dh_M"/>
    <property type="match status" value="1"/>
</dbReference>
<comment type="pathway">
    <text evidence="10">Amino-acid degradation; L-isoleucine degradation.</text>
</comment>